<feature type="signal peptide" evidence="2">
    <location>
        <begin position="1"/>
        <end position="19"/>
    </location>
</feature>
<dbReference type="RefSeq" id="WP_092592792.1">
    <property type="nucleotide sequence ID" value="NZ_FMWL01000021.1"/>
</dbReference>
<feature type="transmembrane region" description="Helical" evidence="1">
    <location>
        <begin position="38"/>
        <end position="56"/>
    </location>
</feature>
<keyword evidence="1" id="KW-0812">Transmembrane</keyword>
<sequence>MKKLTLSVLILLFMLTLTACLPGDGSYTASTPAGFFSGIWHGWLAPLSMLLGFIRGGYRIYEVNNTGLLYDLGFYIAIIGGFGGFSLFRGKKKDK</sequence>
<protein>
    <recommendedName>
        <fullName evidence="5">Lipoprotein</fullName>
    </recommendedName>
</protein>
<dbReference type="AlphaFoldDB" id="A0A1G5S657"/>
<dbReference type="PROSITE" id="PS51257">
    <property type="entry name" value="PROKAR_LIPOPROTEIN"/>
    <property type="match status" value="1"/>
</dbReference>
<evidence type="ECO:0008006" key="5">
    <source>
        <dbReference type="Google" id="ProtNLM"/>
    </source>
</evidence>
<gene>
    <name evidence="3" type="ORF">SAMN03080599_02945</name>
</gene>
<feature type="chain" id="PRO_5038704991" description="Lipoprotein" evidence="2">
    <location>
        <begin position="20"/>
        <end position="95"/>
    </location>
</feature>
<reference evidence="3 4" key="1">
    <citation type="submission" date="2016-10" db="EMBL/GenBank/DDBJ databases">
        <authorList>
            <person name="de Groot N.N."/>
        </authorList>
    </citation>
    <scope>NUCLEOTIDE SEQUENCE [LARGE SCALE GENOMIC DNA]</scope>
    <source>
        <strain evidence="3 4">DSM 2784</strain>
    </source>
</reference>
<accession>A0A1G5S657</accession>
<evidence type="ECO:0000256" key="2">
    <source>
        <dbReference type="SAM" id="SignalP"/>
    </source>
</evidence>
<keyword evidence="1" id="KW-0472">Membrane</keyword>
<evidence type="ECO:0000313" key="3">
    <source>
        <dbReference type="EMBL" id="SCZ81688.1"/>
    </source>
</evidence>
<dbReference type="Proteomes" id="UP000199208">
    <property type="component" value="Unassembled WGS sequence"/>
</dbReference>
<dbReference type="STRING" id="1120920.SAMN03080599_02945"/>
<keyword evidence="1" id="KW-1133">Transmembrane helix</keyword>
<evidence type="ECO:0000313" key="4">
    <source>
        <dbReference type="Proteomes" id="UP000199208"/>
    </source>
</evidence>
<dbReference type="EMBL" id="FMWL01000021">
    <property type="protein sequence ID" value="SCZ81688.1"/>
    <property type="molecule type" value="Genomic_DNA"/>
</dbReference>
<dbReference type="OrthoDB" id="165386at2"/>
<keyword evidence="2" id="KW-0732">Signal</keyword>
<proteinExistence type="predicted"/>
<feature type="transmembrane region" description="Helical" evidence="1">
    <location>
        <begin position="68"/>
        <end position="88"/>
    </location>
</feature>
<organism evidence="3 4">
    <name type="scientific">Acidaminobacter hydrogenoformans DSM 2784</name>
    <dbReference type="NCBI Taxonomy" id="1120920"/>
    <lineage>
        <taxon>Bacteria</taxon>
        <taxon>Bacillati</taxon>
        <taxon>Bacillota</taxon>
        <taxon>Clostridia</taxon>
        <taxon>Peptostreptococcales</taxon>
        <taxon>Acidaminobacteraceae</taxon>
        <taxon>Acidaminobacter</taxon>
    </lineage>
</organism>
<evidence type="ECO:0000256" key="1">
    <source>
        <dbReference type="SAM" id="Phobius"/>
    </source>
</evidence>
<keyword evidence="4" id="KW-1185">Reference proteome</keyword>
<name>A0A1G5S657_9FIRM</name>